<evidence type="ECO:0000313" key="2">
    <source>
        <dbReference type="EMBL" id="ART32035.1"/>
    </source>
</evidence>
<keyword evidence="1" id="KW-0496">Mitochondrion</keyword>
<sequence>MIGRVSCKILISFVYTPLNCVYLVCIVRVSETRVRRGFLPSHI</sequence>
<dbReference type="EMBL" id="KY774314">
    <property type="protein sequence ID" value="ART32035.1"/>
    <property type="molecule type" value="Genomic_DNA"/>
</dbReference>
<dbReference type="EMBL" id="KY774314">
    <property type="protein sequence ID" value="ART31076.1"/>
    <property type="molecule type" value="Genomic_DNA"/>
</dbReference>
<gene>
    <name evidence="1" type="ORF">AEK19_MT0845</name>
    <name evidence="2" type="ORF">AEK19_MT1864</name>
</gene>
<proteinExistence type="predicted"/>
<organism evidence="1">
    <name type="scientific">Utricularia reniformis</name>
    <dbReference type="NCBI Taxonomy" id="192314"/>
    <lineage>
        <taxon>Eukaryota</taxon>
        <taxon>Viridiplantae</taxon>
        <taxon>Streptophyta</taxon>
        <taxon>Embryophyta</taxon>
        <taxon>Tracheophyta</taxon>
        <taxon>Spermatophyta</taxon>
        <taxon>Magnoliopsida</taxon>
        <taxon>eudicotyledons</taxon>
        <taxon>Gunneridae</taxon>
        <taxon>Pentapetalae</taxon>
        <taxon>asterids</taxon>
        <taxon>lamiids</taxon>
        <taxon>Lamiales</taxon>
        <taxon>Lentibulariaceae</taxon>
        <taxon>Utricularia</taxon>
    </lineage>
</organism>
<accession>A0A1Y0B0U0</accession>
<name>A0A1Y0B0U0_9LAMI</name>
<geneLocation type="mitochondrion" evidence="1"/>
<dbReference type="AlphaFoldDB" id="A0A1Y0B0U0"/>
<reference evidence="1" key="1">
    <citation type="submission" date="2017-03" db="EMBL/GenBank/DDBJ databases">
        <title>The mitochondrial genome of the carnivorous plant Utricularia reniformis (Lentibulariaceae): structure, comparative analysis and evolutionary landmarks.</title>
        <authorList>
            <person name="Silva S.R."/>
            <person name="Alvarenga D.O."/>
            <person name="Michael T.P."/>
            <person name="Miranda V.F.O."/>
            <person name="Varani A.M."/>
        </authorList>
    </citation>
    <scope>NUCLEOTIDE SEQUENCE</scope>
</reference>
<evidence type="ECO:0000313" key="1">
    <source>
        <dbReference type="EMBL" id="ART31076.1"/>
    </source>
</evidence>
<protein>
    <submittedName>
        <fullName evidence="1">Uncharacterized protein</fullName>
    </submittedName>
</protein>